<comment type="caution">
    <text evidence="1">The sequence shown here is derived from an EMBL/GenBank/DDBJ whole genome shotgun (WGS) entry which is preliminary data.</text>
</comment>
<dbReference type="EMBL" id="MLJW01000207">
    <property type="protein sequence ID" value="OIQ93466.1"/>
    <property type="molecule type" value="Genomic_DNA"/>
</dbReference>
<gene>
    <name evidence="1" type="ORF">GALL_246180</name>
</gene>
<proteinExistence type="predicted"/>
<protein>
    <submittedName>
        <fullName evidence="1">Uncharacterized protein</fullName>
    </submittedName>
</protein>
<accession>A0A1J5RDP6</accession>
<dbReference type="AlphaFoldDB" id="A0A1J5RDP6"/>
<organism evidence="1">
    <name type="scientific">mine drainage metagenome</name>
    <dbReference type="NCBI Taxonomy" id="410659"/>
    <lineage>
        <taxon>unclassified sequences</taxon>
        <taxon>metagenomes</taxon>
        <taxon>ecological metagenomes</taxon>
    </lineage>
</organism>
<sequence>MTFRIDYVRCRKGVWLFSIKGIEGAGVYGTLQTNREGRGLYLVDPEPRTAGGELISPNEFDIPADASEEQAIRLLAACLQNLGWGPEVDKHNRLREASSDKEFATHFGAVTSLTKQASCKHDWQPDGQTLTATRWTCSKCFKTELR</sequence>
<name>A0A1J5RDP6_9ZZZZ</name>
<reference evidence="1" key="1">
    <citation type="submission" date="2016-10" db="EMBL/GenBank/DDBJ databases">
        <title>Sequence of Gallionella enrichment culture.</title>
        <authorList>
            <person name="Poehlein A."/>
            <person name="Muehling M."/>
            <person name="Daniel R."/>
        </authorList>
    </citation>
    <scope>NUCLEOTIDE SEQUENCE</scope>
</reference>
<evidence type="ECO:0000313" key="1">
    <source>
        <dbReference type="EMBL" id="OIQ93466.1"/>
    </source>
</evidence>